<feature type="domain" description="Alcohol dehydrogenase iron-type/glycerol dehydrogenase GldA" evidence="2">
    <location>
        <begin position="6"/>
        <end position="166"/>
    </location>
</feature>
<proteinExistence type="predicted"/>
<evidence type="ECO:0000313" key="4">
    <source>
        <dbReference type="EMBL" id="SHN58409.1"/>
    </source>
</evidence>
<dbReference type="InterPro" id="IPR039697">
    <property type="entry name" value="Alcohol_dehydrogenase_Fe"/>
</dbReference>
<gene>
    <name evidence="4" type="ORF">SAMN02745226_00923</name>
</gene>
<organism evidence="4 5">
    <name type="scientific">Fervidobacterium gondwanense DSM 13020</name>
    <dbReference type="NCBI Taxonomy" id="1121883"/>
    <lineage>
        <taxon>Bacteria</taxon>
        <taxon>Thermotogati</taxon>
        <taxon>Thermotogota</taxon>
        <taxon>Thermotogae</taxon>
        <taxon>Thermotogales</taxon>
        <taxon>Fervidobacteriaceae</taxon>
        <taxon>Fervidobacterium</taxon>
    </lineage>
</organism>
<feature type="domain" description="Fe-containing alcohol dehydrogenase-like C-terminal" evidence="3">
    <location>
        <begin position="178"/>
        <end position="299"/>
    </location>
</feature>
<dbReference type="GO" id="GO:0004022">
    <property type="term" value="F:alcohol dehydrogenase (NAD+) activity"/>
    <property type="evidence" value="ECO:0007669"/>
    <property type="project" value="TreeGrafter"/>
</dbReference>
<dbReference type="GO" id="GO:0046872">
    <property type="term" value="F:metal ion binding"/>
    <property type="evidence" value="ECO:0007669"/>
    <property type="project" value="InterPro"/>
</dbReference>
<sequence length="359" mass="39785">MGFYMPTKVLYGRDIVSKNRELIQSLGDTYLIVSGKSSKKNGSLDDTLDVLDGKHYYIFDETPENPPLEIVEFIARKYSDADVVIGLGGGSPMDTAKAVAVLLENPSLKPEELYEKDKYGSAKPIICIPTTAGTGSEVTQYSVLTVNGRKKGFSHECIFPKIALIDYKYTVTLNKELTISTALDALSHAVEGYISRKATPFSDALALESIRTINSYLPKLLDDPDNEYYRERIMFSSTLAGMVIAQTGTTIAHALGYSLTTEKGVKHGLATAVFLPYELKMALTESKDKVEEILRIFNGSLEEFYELLGVSLSVEISDEDIENWSKIVSNASHIAVTPGKYDLEEIKHAYIEIKEKYLI</sequence>
<dbReference type="FunFam" id="3.40.50.1970:FF:000003">
    <property type="entry name" value="Alcohol dehydrogenase, iron-containing"/>
    <property type="match status" value="1"/>
</dbReference>
<keyword evidence="5" id="KW-1185">Reference proteome</keyword>
<dbReference type="Pfam" id="PF00465">
    <property type="entry name" value="Fe-ADH"/>
    <property type="match status" value="1"/>
</dbReference>
<evidence type="ECO:0000313" key="5">
    <source>
        <dbReference type="Proteomes" id="UP000184207"/>
    </source>
</evidence>
<dbReference type="InterPro" id="IPR056798">
    <property type="entry name" value="ADH_Fe_C"/>
</dbReference>
<dbReference type="PANTHER" id="PTHR11496">
    <property type="entry name" value="ALCOHOL DEHYDROGENASE"/>
    <property type="match status" value="1"/>
</dbReference>
<dbReference type="Proteomes" id="UP000184207">
    <property type="component" value="Unassembled WGS sequence"/>
</dbReference>
<dbReference type="CDD" id="cd08181">
    <property type="entry name" value="PPD-like"/>
    <property type="match status" value="1"/>
</dbReference>
<dbReference type="Gene3D" id="3.40.50.1970">
    <property type="match status" value="1"/>
</dbReference>
<dbReference type="AlphaFoldDB" id="A0A1M7SIW9"/>
<evidence type="ECO:0000259" key="2">
    <source>
        <dbReference type="Pfam" id="PF00465"/>
    </source>
</evidence>
<dbReference type="SUPFAM" id="SSF56796">
    <property type="entry name" value="Dehydroquinate synthase-like"/>
    <property type="match status" value="1"/>
</dbReference>
<dbReference type="RefSeq" id="WP_072758865.1">
    <property type="nucleotide sequence ID" value="NZ_FRDJ01000004.1"/>
</dbReference>
<reference evidence="5" key="1">
    <citation type="submission" date="2016-12" db="EMBL/GenBank/DDBJ databases">
        <authorList>
            <person name="Varghese N."/>
            <person name="Submissions S."/>
        </authorList>
    </citation>
    <scope>NUCLEOTIDE SEQUENCE [LARGE SCALE GENOMIC DNA]</scope>
    <source>
        <strain evidence="5">DSM 13020</strain>
    </source>
</reference>
<evidence type="ECO:0000256" key="1">
    <source>
        <dbReference type="ARBA" id="ARBA00023002"/>
    </source>
</evidence>
<protein>
    <submittedName>
        <fullName evidence="4">Alcohol dehydrogenase, class IV</fullName>
    </submittedName>
</protein>
<dbReference type="Pfam" id="PF25137">
    <property type="entry name" value="ADH_Fe_C"/>
    <property type="match status" value="1"/>
</dbReference>
<keyword evidence="1" id="KW-0560">Oxidoreductase</keyword>
<evidence type="ECO:0000259" key="3">
    <source>
        <dbReference type="Pfam" id="PF25137"/>
    </source>
</evidence>
<dbReference type="OrthoDB" id="9804734at2"/>
<dbReference type="PANTHER" id="PTHR11496:SF104">
    <property type="entry name" value="3-DEOXY-ALPHA-D-MANNO-OCTULOSONATE 8-OXIDASE"/>
    <property type="match status" value="1"/>
</dbReference>
<dbReference type="STRING" id="1121883.SAMN02745226_00923"/>
<name>A0A1M7SIW9_FERGO</name>
<dbReference type="Gene3D" id="1.20.1090.10">
    <property type="entry name" value="Dehydroquinate synthase-like - alpha domain"/>
    <property type="match status" value="1"/>
</dbReference>
<dbReference type="InterPro" id="IPR001670">
    <property type="entry name" value="ADH_Fe/GldA"/>
</dbReference>
<accession>A0A1M7SIW9</accession>
<dbReference type="EMBL" id="FRDJ01000004">
    <property type="protein sequence ID" value="SHN58409.1"/>
    <property type="molecule type" value="Genomic_DNA"/>
</dbReference>